<evidence type="ECO:0000313" key="4">
    <source>
        <dbReference type="EMBL" id="GAA1943171.1"/>
    </source>
</evidence>
<dbReference type="PRINTS" id="PR00455">
    <property type="entry name" value="HTHTETR"/>
</dbReference>
<dbReference type="InterPro" id="IPR009057">
    <property type="entry name" value="Homeodomain-like_sf"/>
</dbReference>
<accession>A0ABN2Q391</accession>
<evidence type="ECO:0000259" key="3">
    <source>
        <dbReference type="PROSITE" id="PS50977"/>
    </source>
</evidence>
<dbReference type="PANTHER" id="PTHR30055:SF226">
    <property type="entry name" value="HTH-TYPE TRANSCRIPTIONAL REGULATOR PKSA"/>
    <property type="match status" value="1"/>
</dbReference>
<dbReference type="InterPro" id="IPR001647">
    <property type="entry name" value="HTH_TetR"/>
</dbReference>
<dbReference type="Pfam" id="PF00440">
    <property type="entry name" value="TetR_N"/>
    <property type="match status" value="1"/>
</dbReference>
<dbReference type="PROSITE" id="PS50977">
    <property type="entry name" value="HTH_TETR_2"/>
    <property type="match status" value="1"/>
</dbReference>
<comment type="caution">
    <text evidence="4">The sequence shown here is derived from an EMBL/GenBank/DDBJ whole genome shotgun (WGS) entry which is preliminary data.</text>
</comment>
<sequence>MAVRRGATGRTQEERSAAMRQRLLDATIDCLVEFGYAGTTTTRVADRAGVTRGAQVHHFPTKTDLVTSAIRHLAAKRTEVAMAELDRLKASADPIGDALQLLWEMHQGPVFSATVELWVASRTDPELRHQMTLVEPIATGSLVEFGKALMPEHAAHPEFLHAVYTAMDVIRGILIASWATRDDAELTARWHRARGHLRILFVALMGPAGSGLSA</sequence>
<dbReference type="SUPFAM" id="SSF46689">
    <property type="entry name" value="Homeodomain-like"/>
    <property type="match status" value="1"/>
</dbReference>
<dbReference type="Gene3D" id="1.10.357.10">
    <property type="entry name" value="Tetracycline Repressor, domain 2"/>
    <property type="match status" value="1"/>
</dbReference>
<dbReference type="Proteomes" id="UP001501116">
    <property type="component" value="Unassembled WGS sequence"/>
</dbReference>
<protein>
    <submittedName>
        <fullName evidence="4">TetR/AcrR family transcriptional regulator</fullName>
    </submittedName>
</protein>
<evidence type="ECO:0000313" key="5">
    <source>
        <dbReference type="Proteomes" id="UP001501116"/>
    </source>
</evidence>
<dbReference type="EMBL" id="BAAANN010000003">
    <property type="protein sequence ID" value="GAA1943171.1"/>
    <property type="molecule type" value="Genomic_DNA"/>
</dbReference>
<dbReference type="PANTHER" id="PTHR30055">
    <property type="entry name" value="HTH-TYPE TRANSCRIPTIONAL REGULATOR RUTR"/>
    <property type="match status" value="1"/>
</dbReference>
<name>A0ABN2Q391_9PSEU</name>
<feature type="domain" description="HTH tetR-type" evidence="3">
    <location>
        <begin position="17"/>
        <end position="77"/>
    </location>
</feature>
<gene>
    <name evidence="4" type="ORF">GCM10009754_08250</name>
</gene>
<proteinExistence type="predicted"/>
<feature type="DNA-binding region" description="H-T-H motif" evidence="2">
    <location>
        <begin position="40"/>
        <end position="59"/>
    </location>
</feature>
<reference evidence="4 5" key="1">
    <citation type="journal article" date="2019" name="Int. J. Syst. Evol. Microbiol.">
        <title>The Global Catalogue of Microorganisms (GCM) 10K type strain sequencing project: providing services to taxonomists for standard genome sequencing and annotation.</title>
        <authorList>
            <consortium name="The Broad Institute Genomics Platform"/>
            <consortium name="The Broad Institute Genome Sequencing Center for Infectious Disease"/>
            <person name="Wu L."/>
            <person name="Ma J."/>
        </authorList>
    </citation>
    <scope>NUCLEOTIDE SEQUENCE [LARGE SCALE GENOMIC DNA]</scope>
    <source>
        <strain evidence="4 5">JCM 14545</strain>
    </source>
</reference>
<evidence type="ECO:0000256" key="2">
    <source>
        <dbReference type="PROSITE-ProRule" id="PRU00335"/>
    </source>
</evidence>
<organism evidence="4 5">
    <name type="scientific">Amycolatopsis minnesotensis</name>
    <dbReference type="NCBI Taxonomy" id="337894"/>
    <lineage>
        <taxon>Bacteria</taxon>
        <taxon>Bacillati</taxon>
        <taxon>Actinomycetota</taxon>
        <taxon>Actinomycetes</taxon>
        <taxon>Pseudonocardiales</taxon>
        <taxon>Pseudonocardiaceae</taxon>
        <taxon>Amycolatopsis</taxon>
    </lineage>
</organism>
<evidence type="ECO:0000256" key="1">
    <source>
        <dbReference type="ARBA" id="ARBA00023125"/>
    </source>
</evidence>
<dbReference type="InterPro" id="IPR050109">
    <property type="entry name" value="HTH-type_TetR-like_transc_reg"/>
</dbReference>
<keyword evidence="1 2" id="KW-0238">DNA-binding</keyword>
<keyword evidence="5" id="KW-1185">Reference proteome</keyword>